<evidence type="ECO:0000256" key="4">
    <source>
        <dbReference type="ARBA" id="ARBA00038223"/>
    </source>
</evidence>
<evidence type="ECO:0000313" key="7">
    <source>
        <dbReference type="EMBL" id="KAJ8614456.1"/>
    </source>
</evidence>
<sequence length="122" mass="13704">MNFSAQKQQIKPPERGSFPLDHAGECKPFKEAFLACMKEHGSEHINCKPLSKQYLQCRMDRGLMARDDLAKVGFGDDDTKDTRGSRVVTEGQRESAGFVAGLHIEERKSLNPFRWTPRGGGH</sequence>
<dbReference type="GO" id="GO:0005758">
    <property type="term" value="C:mitochondrial intermembrane space"/>
    <property type="evidence" value="ECO:0007669"/>
    <property type="project" value="TreeGrafter"/>
</dbReference>
<dbReference type="InterPro" id="IPR051383">
    <property type="entry name" value="COX19"/>
</dbReference>
<dbReference type="PANTHER" id="PTHR21107">
    <property type="entry name" value="CYTOCHROME C OXIDASE ASSEMBLY PROTEIN COX19"/>
    <property type="match status" value="1"/>
</dbReference>
<evidence type="ECO:0000256" key="3">
    <source>
        <dbReference type="ARBA" id="ARBA00023157"/>
    </source>
</evidence>
<dbReference type="EMBL" id="JAQMWT010000005">
    <property type="protein sequence ID" value="KAJ8614456.1"/>
    <property type="molecule type" value="Genomic_DNA"/>
</dbReference>
<feature type="region of interest" description="Disordered" evidence="5">
    <location>
        <begin position="1"/>
        <end position="22"/>
    </location>
</feature>
<comment type="similarity">
    <text evidence="4">Belongs to the COX19 family.</text>
</comment>
<comment type="caution">
    <text evidence="7">The sequence shown here is derived from an EMBL/GenBank/DDBJ whole genome shotgun (WGS) entry which is preliminary data.</text>
</comment>
<evidence type="ECO:0000256" key="1">
    <source>
        <dbReference type="ARBA" id="ARBA00004496"/>
    </source>
</evidence>
<dbReference type="GO" id="GO:0033617">
    <property type="term" value="P:mitochondrial respiratory chain complex IV assembly"/>
    <property type="evidence" value="ECO:0007669"/>
    <property type="project" value="TreeGrafter"/>
</dbReference>
<comment type="subcellular location">
    <subcellularLocation>
        <location evidence="1">Cytoplasm</location>
    </subcellularLocation>
</comment>
<keyword evidence="3" id="KW-1015">Disulfide bond</keyword>
<evidence type="ECO:0000256" key="5">
    <source>
        <dbReference type="SAM" id="MobiDB-lite"/>
    </source>
</evidence>
<keyword evidence="2" id="KW-0963">Cytoplasm</keyword>
<feature type="domain" description="CHCH" evidence="6">
    <location>
        <begin position="26"/>
        <end position="59"/>
    </location>
</feature>
<name>A0AAD7XQT3_9STRA</name>
<keyword evidence="8" id="KW-1185">Reference proteome</keyword>
<dbReference type="InterPro" id="IPR010625">
    <property type="entry name" value="CHCH"/>
</dbReference>
<organism evidence="7 8">
    <name type="scientific">Chrysophaeum taylorii</name>
    <dbReference type="NCBI Taxonomy" id="2483200"/>
    <lineage>
        <taxon>Eukaryota</taxon>
        <taxon>Sar</taxon>
        <taxon>Stramenopiles</taxon>
        <taxon>Ochrophyta</taxon>
        <taxon>Pelagophyceae</taxon>
        <taxon>Pelagomonadales</taxon>
        <taxon>Pelagomonadaceae</taxon>
        <taxon>Chrysophaeum</taxon>
    </lineage>
</organism>
<evidence type="ECO:0000313" key="8">
    <source>
        <dbReference type="Proteomes" id="UP001230188"/>
    </source>
</evidence>
<proteinExistence type="inferred from homology"/>
<dbReference type="Pfam" id="PF06747">
    <property type="entry name" value="CHCH"/>
    <property type="match status" value="1"/>
</dbReference>
<dbReference type="PROSITE" id="PS51808">
    <property type="entry name" value="CHCH"/>
    <property type="match status" value="1"/>
</dbReference>
<evidence type="ECO:0000256" key="2">
    <source>
        <dbReference type="ARBA" id="ARBA00022490"/>
    </source>
</evidence>
<gene>
    <name evidence="7" type="ORF">CTAYLR_000823</name>
</gene>
<dbReference type="PANTHER" id="PTHR21107:SF2">
    <property type="entry name" value="CYTOCHROME C OXIDASE ASSEMBLY PROTEIN COX19"/>
    <property type="match status" value="1"/>
</dbReference>
<accession>A0AAD7XQT3</accession>
<evidence type="ECO:0000259" key="6">
    <source>
        <dbReference type="Pfam" id="PF06747"/>
    </source>
</evidence>
<dbReference type="Proteomes" id="UP001230188">
    <property type="component" value="Unassembled WGS sequence"/>
</dbReference>
<dbReference type="AlphaFoldDB" id="A0AAD7XQT3"/>
<reference evidence="7" key="1">
    <citation type="submission" date="2023-01" db="EMBL/GenBank/DDBJ databases">
        <title>Metagenome sequencing of chrysophaentin producing Chrysophaeum taylorii.</title>
        <authorList>
            <person name="Davison J."/>
            <person name="Bewley C."/>
        </authorList>
    </citation>
    <scope>NUCLEOTIDE SEQUENCE</scope>
    <source>
        <strain evidence="7">NIES-1699</strain>
    </source>
</reference>
<protein>
    <recommendedName>
        <fullName evidence="6">CHCH domain-containing protein</fullName>
    </recommendedName>
</protein>